<evidence type="ECO:0000313" key="2">
    <source>
        <dbReference type="EMBL" id="TRY89008.1"/>
    </source>
</evidence>
<protein>
    <submittedName>
        <fullName evidence="2">Uncharacterized protein</fullName>
    </submittedName>
</protein>
<feature type="compositionally biased region" description="Polar residues" evidence="1">
    <location>
        <begin position="215"/>
        <end position="231"/>
    </location>
</feature>
<feature type="non-terminal residue" evidence="2">
    <location>
        <position position="344"/>
    </location>
</feature>
<proteinExistence type="predicted"/>
<name>A0A553QGE3_9TELE</name>
<feature type="region of interest" description="Disordered" evidence="1">
    <location>
        <begin position="169"/>
        <end position="275"/>
    </location>
</feature>
<sequence length="344" mass="38838">MDLERAVKLYLKAIEIAKSKPRYTFLVFNTSVLYFRSIRSFLRPGKRQNLVYSLTLVTEALDELQDSDHAWKIQLKLLLIECLLDAGKRSKAVEVVKSTLVFIKSYEPNLYPKLLSIQVQHNLIDVSEKVKDGNRKFLVIYKIQKLKRMIEVNDPKRHDETALKEIFTLITQPSEDKSSSSPPNITPDRNTHQLSPEEQFSLPIVSGESAPPPQNQDRSIVSPTTLENSLNPPIGSEASDPVPISSRESTLGVTEPSTSSPEKASSPRILTERSSMIPEEMAPLAIMSSVSSSCSSSVCLDHHFYICDRDRAELLLELGFLSLRTEQHEMTRCCLKELRHSELT</sequence>
<keyword evidence="3" id="KW-1185">Reference proteome</keyword>
<dbReference type="GO" id="GO:0060294">
    <property type="term" value="P:cilium movement involved in cell motility"/>
    <property type="evidence" value="ECO:0007669"/>
    <property type="project" value="InterPro"/>
</dbReference>
<feature type="compositionally biased region" description="Polar residues" evidence="1">
    <location>
        <begin position="169"/>
        <end position="183"/>
    </location>
</feature>
<dbReference type="PANTHER" id="PTHR15977">
    <property type="entry name" value="CILIA- AND FLAGELLA-ASSOCIATED PROTEIN 46"/>
    <property type="match status" value="1"/>
</dbReference>
<evidence type="ECO:0000313" key="3">
    <source>
        <dbReference type="Proteomes" id="UP000316079"/>
    </source>
</evidence>
<dbReference type="Proteomes" id="UP000316079">
    <property type="component" value="Unassembled WGS sequence"/>
</dbReference>
<reference evidence="2 3" key="1">
    <citation type="journal article" date="2019" name="Sci. Data">
        <title>Hybrid genome assembly and annotation of Danionella translucida.</title>
        <authorList>
            <person name="Kadobianskyi M."/>
            <person name="Schulze L."/>
            <person name="Schuelke M."/>
            <person name="Judkewitz B."/>
        </authorList>
    </citation>
    <scope>NUCLEOTIDE SEQUENCE [LARGE SCALE GENOMIC DNA]</scope>
    <source>
        <strain evidence="2 3">Bolton</strain>
    </source>
</reference>
<dbReference type="EMBL" id="SRMA01026008">
    <property type="protein sequence ID" value="TRY89008.1"/>
    <property type="molecule type" value="Genomic_DNA"/>
</dbReference>
<comment type="caution">
    <text evidence="2">The sequence shown here is derived from an EMBL/GenBank/DDBJ whole genome shotgun (WGS) entry which is preliminary data.</text>
</comment>
<dbReference type="PANTHER" id="PTHR15977:SF15">
    <property type="entry name" value="CILIA- AND FLAGELLA-ASSOCIATED PROTEIN 46"/>
    <property type="match status" value="1"/>
</dbReference>
<accession>A0A553QGE3</accession>
<organism evidence="2 3">
    <name type="scientific">Danionella cerebrum</name>
    <dbReference type="NCBI Taxonomy" id="2873325"/>
    <lineage>
        <taxon>Eukaryota</taxon>
        <taxon>Metazoa</taxon>
        <taxon>Chordata</taxon>
        <taxon>Craniata</taxon>
        <taxon>Vertebrata</taxon>
        <taxon>Euteleostomi</taxon>
        <taxon>Actinopterygii</taxon>
        <taxon>Neopterygii</taxon>
        <taxon>Teleostei</taxon>
        <taxon>Ostariophysi</taxon>
        <taxon>Cypriniformes</taxon>
        <taxon>Danionidae</taxon>
        <taxon>Danioninae</taxon>
        <taxon>Danionella</taxon>
    </lineage>
</organism>
<dbReference type="OrthoDB" id="8951723at2759"/>
<feature type="compositionally biased region" description="Polar residues" evidence="1">
    <location>
        <begin position="246"/>
        <end position="263"/>
    </location>
</feature>
<gene>
    <name evidence="2" type="ORF">DNTS_029295</name>
</gene>
<evidence type="ECO:0000256" key="1">
    <source>
        <dbReference type="SAM" id="MobiDB-lite"/>
    </source>
</evidence>
<dbReference type="STRING" id="623744.A0A553QGE3"/>
<dbReference type="InterPro" id="IPR039586">
    <property type="entry name" value="CFAP46"/>
</dbReference>
<dbReference type="GO" id="GO:0035082">
    <property type="term" value="P:axoneme assembly"/>
    <property type="evidence" value="ECO:0007669"/>
    <property type="project" value="InterPro"/>
</dbReference>
<dbReference type="AlphaFoldDB" id="A0A553QGE3"/>